<accession>A0A7W9ZWT0</accession>
<organism evidence="1 2">
    <name type="scientific">Rhizobium leguminosarum</name>
    <dbReference type="NCBI Taxonomy" id="384"/>
    <lineage>
        <taxon>Bacteria</taxon>
        <taxon>Pseudomonadati</taxon>
        <taxon>Pseudomonadota</taxon>
        <taxon>Alphaproteobacteria</taxon>
        <taxon>Hyphomicrobiales</taxon>
        <taxon>Rhizobiaceae</taxon>
        <taxon>Rhizobium/Agrobacterium group</taxon>
        <taxon>Rhizobium</taxon>
    </lineage>
</organism>
<evidence type="ECO:0000313" key="1">
    <source>
        <dbReference type="EMBL" id="MBB6224236.1"/>
    </source>
</evidence>
<proteinExistence type="predicted"/>
<dbReference type="AlphaFoldDB" id="A0A7W9ZWT0"/>
<comment type="caution">
    <text evidence="1">The sequence shown here is derived from an EMBL/GenBank/DDBJ whole genome shotgun (WGS) entry which is preliminary data.</text>
</comment>
<evidence type="ECO:0000313" key="2">
    <source>
        <dbReference type="Proteomes" id="UP000517187"/>
    </source>
</evidence>
<sequence>MPVPKIGFSAFLKIINSNPRPQRSIVRDRCRPNSGGYDFHKSFRYRVQQVSFAGLTPAEVLSSTQQISREPERRSARRALEQFFVWKEELPGAMFSSQPVCFESPAGQFKLEFVPDFLLEIAGRRTAVHLWNTQHDLSAHLVRAALCSVATRHPFENRPDDFAVLSLRDRTLYRWSDADRETAALGERLLELLDTQFAAARTELGLPASPREEPRPLP</sequence>
<gene>
    <name evidence="1" type="ORF">GGE66_005237</name>
</gene>
<dbReference type="EMBL" id="JACIIJ010000014">
    <property type="protein sequence ID" value="MBB6224236.1"/>
    <property type="molecule type" value="Genomic_DNA"/>
</dbReference>
<protein>
    <submittedName>
        <fullName evidence="1">Uncharacterized protein</fullName>
    </submittedName>
</protein>
<dbReference type="Proteomes" id="UP000517187">
    <property type="component" value="Unassembled WGS sequence"/>
</dbReference>
<reference evidence="1 2" key="1">
    <citation type="submission" date="2020-08" db="EMBL/GenBank/DDBJ databases">
        <title>Genomic Encyclopedia of Type Strains, Phase IV (KMG-V): Genome sequencing to study the core and pangenomes of soil and plant-associated prokaryotes.</title>
        <authorList>
            <person name="Whitman W."/>
        </authorList>
    </citation>
    <scope>NUCLEOTIDE SEQUENCE [LARGE SCALE GENOMIC DNA]</scope>
    <source>
        <strain evidence="1 2">SEMIA 4011</strain>
    </source>
</reference>
<dbReference type="RefSeq" id="WP_184696649.1">
    <property type="nucleotide sequence ID" value="NZ_JACIIJ010000014.1"/>
</dbReference>
<name>A0A7W9ZWT0_RHILE</name>